<evidence type="ECO:0000256" key="3">
    <source>
        <dbReference type="ARBA" id="ARBA00022692"/>
    </source>
</evidence>
<dbReference type="Proteomes" id="UP000255165">
    <property type="component" value="Unassembled WGS sequence"/>
</dbReference>
<gene>
    <name evidence="7" type="ORF">DN412_31015</name>
</gene>
<dbReference type="PANTHER" id="PTHR30482:SF17">
    <property type="entry name" value="ABC TRANSPORTER ATP-BINDING PROTEIN"/>
    <property type="match status" value="1"/>
</dbReference>
<feature type="transmembrane region" description="Helical" evidence="6">
    <location>
        <begin position="12"/>
        <end position="28"/>
    </location>
</feature>
<dbReference type="PANTHER" id="PTHR30482">
    <property type="entry name" value="HIGH-AFFINITY BRANCHED-CHAIN AMINO ACID TRANSPORT SYSTEM PERMEASE"/>
    <property type="match status" value="1"/>
</dbReference>
<feature type="transmembrane region" description="Helical" evidence="6">
    <location>
        <begin position="285"/>
        <end position="305"/>
    </location>
</feature>
<protein>
    <submittedName>
        <fullName evidence="7">Branched-chain amino acid ABC transporter permease</fullName>
    </submittedName>
</protein>
<evidence type="ECO:0000313" key="7">
    <source>
        <dbReference type="EMBL" id="RDK06506.1"/>
    </source>
</evidence>
<feature type="transmembrane region" description="Helical" evidence="6">
    <location>
        <begin position="90"/>
        <end position="108"/>
    </location>
</feature>
<accession>A0A370NLM7</accession>
<dbReference type="GO" id="GO:0015658">
    <property type="term" value="F:branched-chain amino acid transmembrane transporter activity"/>
    <property type="evidence" value="ECO:0007669"/>
    <property type="project" value="InterPro"/>
</dbReference>
<feature type="transmembrane region" description="Helical" evidence="6">
    <location>
        <begin position="34"/>
        <end position="55"/>
    </location>
</feature>
<dbReference type="Pfam" id="PF02653">
    <property type="entry name" value="BPD_transp_2"/>
    <property type="match status" value="1"/>
</dbReference>
<keyword evidence="8" id="KW-1185">Reference proteome</keyword>
<dbReference type="AlphaFoldDB" id="A0A370NLM7"/>
<keyword evidence="5 6" id="KW-0472">Membrane</keyword>
<comment type="subcellular location">
    <subcellularLocation>
        <location evidence="1">Cell membrane</location>
        <topology evidence="1">Multi-pass membrane protein</topology>
    </subcellularLocation>
</comment>
<proteinExistence type="predicted"/>
<evidence type="ECO:0000256" key="4">
    <source>
        <dbReference type="ARBA" id="ARBA00022989"/>
    </source>
</evidence>
<feature type="transmembrane region" description="Helical" evidence="6">
    <location>
        <begin position="215"/>
        <end position="233"/>
    </location>
</feature>
<evidence type="ECO:0000256" key="5">
    <source>
        <dbReference type="ARBA" id="ARBA00023136"/>
    </source>
</evidence>
<feature type="transmembrane region" description="Helical" evidence="6">
    <location>
        <begin position="261"/>
        <end position="279"/>
    </location>
</feature>
<evidence type="ECO:0000313" key="8">
    <source>
        <dbReference type="Proteomes" id="UP000255165"/>
    </source>
</evidence>
<name>A0A370NLM7_9BURK</name>
<keyword evidence="4 6" id="KW-1133">Transmembrane helix</keyword>
<evidence type="ECO:0000256" key="1">
    <source>
        <dbReference type="ARBA" id="ARBA00004651"/>
    </source>
</evidence>
<keyword evidence="3 6" id="KW-0812">Transmembrane</keyword>
<evidence type="ECO:0000256" key="6">
    <source>
        <dbReference type="SAM" id="Phobius"/>
    </source>
</evidence>
<feature type="transmembrane region" description="Helical" evidence="6">
    <location>
        <begin position="115"/>
        <end position="135"/>
    </location>
</feature>
<feature type="transmembrane region" description="Helical" evidence="6">
    <location>
        <begin position="163"/>
        <end position="182"/>
    </location>
</feature>
<keyword evidence="2" id="KW-1003">Cell membrane</keyword>
<dbReference type="InterPro" id="IPR001851">
    <property type="entry name" value="ABC_transp_permease"/>
</dbReference>
<reference evidence="8" key="1">
    <citation type="submission" date="2018-06" db="EMBL/GenBank/DDBJ databases">
        <authorList>
            <person name="Feng T."/>
            <person name="Jeon C.O."/>
        </authorList>
    </citation>
    <scope>NUCLEOTIDE SEQUENCE [LARGE SCALE GENOMIC DNA]</scope>
    <source>
        <strain evidence="8">S23</strain>
    </source>
</reference>
<feature type="transmembrane region" description="Helical" evidence="6">
    <location>
        <begin position="239"/>
        <end position="256"/>
    </location>
</feature>
<sequence>MSFKDNLNRTPFAPVLAGVIFIGAYGLVVEDPFLLTLGGYTCALALFALSINLMLGGVGEVPLGQSLFFGLGAYGVGIGMKKFGLSYEGGLLAGAVVAATLSLAIGNLTLRLTGAYFSIVSWGLASVAVVVALNMEHFTGGGMGLFALPPMYLTGLDLSQPVLYFYLAAAMLTGAVVLLVAVRDSRFGYALESVRQNRHLASALGIDVFRQRLKAFVLSAVLAAVAGALSVPYTQIVTHESLGIGITIDALLMVLLGGVRWLYGPILGALVFSVVPFYLELDVNVRMFVFSVAIILIMMLVPNGLHQCAQALVSRLKGVRNVRI</sequence>
<dbReference type="RefSeq" id="WP_115215073.1">
    <property type="nucleotide sequence ID" value="NZ_QKWJ01000061.1"/>
</dbReference>
<organism evidence="7 8">
    <name type="scientific">Cupriavidus lacunae</name>
    <dbReference type="NCBI Taxonomy" id="2666307"/>
    <lineage>
        <taxon>Bacteria</taxon>
        <taxon>Pseudomonadati</taxon>
        <taxon>Pseudomonadota</taxon>
        <taxon>Betaproteobacteria</taxon>
        <taxon>Burkholderiales</taxon>
        <taxon>Burkholderiaceae</taxon>
        <taxon>Cupriavidus</taxon>
    </lineage>
</organism>
<dbReference type="GO" id="GO:0005886">
    <property type="term" value="C:plasma membrane"/>
    <property type="evidence" value="ECO:0007669"/>
    <property type="project" value="UniProtKB-SubCell"/>
</dbReference>
<comment type="caution">
    <text evidence="7">The sequence shown here is derived from an EMBL/GenBank/DDBJ whole genome shotgun (WGS) entry which is preliminary data.</text>
</comment>
<evidence type="ECO:0000256" key="2">
    <source>
        <dbReference type="ARBA" id="ARBA00022475"/>
    </source>
</evidence>
<dbReference type="CDD" id="cd06581">
    <property type="entry name" value="TM_PBP1_LivM_like"/>
    <property type="match status" value="1"/>
</dbReference>
<dbReference type="EMBL" id="QKWJ01000061">
    <property type="protein sequence ID" value="RDK06506.1"/>
    <property type="molecule type" value="Genomic_DNA"/>
</dbReference>
<dbReference type="InterPro" id="IPR043428">
    <property type="entry name" value="LivM-like"/>
</dbReference>